<organism evidence="10">
    <name type="scientific">freshwater metagenome</name>
    <dbReference type="NCBI Taxonomy" id="449393"/>
    <lineage>
        <taxon>unclassified sequences</taxon>
        <taxon>metagenomes</taxon>
        <taxon>ecological metagenomes</taxon>
    </lineage>
</organism>
<evidence type="ECO:0000256" key="5">
    <source>
        <dbReference type="ARBA" id="ARBA00022989"/>
    </source>
</evidence>
<dbReference type="NCBIfam" id="TIGR02857">
    <property type="entry name" value="CydD"/>
    <property type="match status" value="1"/>
</dbReference>
<dbReference type="PANTHER" id="PTHR24221">
    <property type="entry name" value="ATP-BINDING CASSETTE SUB-FAMILY B"/>
    <property type="match status" value="1"/>
</dbReference>
<dbReference type="CDD" id="cd18584">
    <property type="entry name" value="ABC_6TM_AarD_CydD"/>
    <property type="match status" value="1"/>
</dbReference>
<feature type="transmembrane region" description="Helical" evidence="7">
    <location>
        <begin position="160"/>
        <end position="179"/>
    </location>
</feature>
<feature type="domain" description="ABC transporter" evidence="8">
    <location>
        <begin position="330"/>
        <end position="542"/>
    </location>
</feature>
<evidence type="ECO:0000256" key="6">
    <source>
        <dbReference type="ARBA" id="ARBA00023136"/>
    </source>
</evidence>
<reference evidence="10" key="1">
    <citation type="submission" date="2020-05" db="EMBL/GenBank/DDBJ databases">
        <authorList>
            <person name="Chiriac C."/>
            <person name="Salcher M."/>
            <person name="Ghai R."/>
            <person name="Kavagutti S V."/>
        </authorList>
    </citation>
    <scope>NUCLEOTIDE SEQUENCE</scope>
</reference>
<dbReference type="SUPFAM" id="SSF90123">
    <property type="entry name" value="ABC transporter transmembrane region"/>
    <property type="match status" value="1"/>
</dbReference>
<dbReference type="PROSITE" id="PS50893">
    <property type="entry name" value="ABC_TRANSPORTER_2"/>
    <property type="match status" value="1"/>
</dbReference>
<dbReference type="EMBL" id="CAEZXU010000070">
    <property type="protein sequence ID" value="CAB4701990.1"/>
    <property type="molecule type" value="Genomic_DNA"/>
</dbReference>
<feature type="transmembrane region" description="Helical" evidence="7">
    <location>
        <begin position="20"/>
        <end position="41"/>
    </location>
</feature>
<dbReference type="InterPro" id="IPR039421">
    <property type="entry name" value="Type_1_exporter"/>
</dbReference>
<dbReference type="InterPro" id="IPR011527">
    <property type="entry name" value="ABC1_TM_dom"/>
</dbReference>
<dbReference type="CDD" id="cd03228">
    <property type="entry name" value="ABCC_MRP_Like"/>
    <property type="match status" value="1"/>
</dbReference>
<dbReference type="InterPro" id="IPR036640">
    <property type="entry name" value="ABC1_TM_sf"/>
</dbReference>
<proteinExistence type="predicted"/>
<dbReference type="PROSITE" id="PS50929">
    <property type="entry name" value="ABC_TM1F"/>
    <property type="match status" value="1"/>
</dbReference>
<dbReference type="InterPro" id="IPR003593">
    <property type="entry name" value="AAA+_ATPase"/>
</dbReference>
<dbReference type="Gene3D" id="3.40.50.300">
    <property type="entry name" value="P-loop containing nucleotide triphosphate hydrolases"/>
    <property type="match status" value="1"/>
</dbReference>
<dbReference type="Pfam" id="PF00664">
    <property type="entry name" value="ABC_membrane"/>
    <property type="match status" value="1"/>
</dbReference>
<dbReference type="PANTHER" id="PTHR24221:SF590">
    <property type="entry name" value="COMPONENT LINKED WITH THE ASSEMBLY OF CYTOCHROME' TRANSPORT TRANSMEMBRANE ATP-BINDING PROTEIN ABC TRANSPORTER CYDD-RELATED"/>
    <property type="match status" value="1"/>
</dbReference>
<keyword evidence="3" id="KW-0547">Nucleotide-binding</keyword>
<dbReference type="AlphaFoldDB" id="A0A6J6PR12"/>
<feature type="domain" description="ABC transmembrane type-1" evidence="9">
    <location>
        <begin position="20"/>
        <end position="301"/>
    </location>
</feature>
<evidence type="ECO:0000256" key="1">
    <source>
        <dbReference type="ARBA" id="ARBA00004141"/>
    </source>
</evidence>
<dbReference type="SUPFAM" id="SSF52540">
    <property type="entry name" value="P-loop containing nucleoside triphosphate hydrolases"/>
    <property type="match status" value="1"/>
</dbReference>
<dbReference type="SMART" id="SM00382">
    <property type="entry name" value="AAA"/>
    <property type="match status" value="1"/>
</dbReference>
<evidence type="ECO:0000259" key="8">
    <source>
        <dbReference type="PROSITE" id="PS50893"/>
    </source>
</evidence>
<dbReference type="GO" id="GO:0005524">
    <property type="term" value="F:ATP binding"/>
    <property type="evidence" value="ECO:0007669"/>
    <property type="project" value="UniProtKB-KW"/>
</dbReference>
<keyword evidence="4" id="KW-0067">ATP-binding</keyword>
<dbReference type="GO" id="GO:0042883">
    <property type="term" value="P:cysteine transport"/>
    <property type="evidence" value="ECO:0007669"/>
    <property type="project" value="InterPro"/>
</dbReference>
<name>A0A6J6PR12_9ZZZZ</name>
<sequence length="543" mass="58578">MRPIDPRLFRFSKSSRGFTFVSVLIATIGAALTITQSALLAHLITQVFEQNKLIASLKSLVIVLALVFLGKALLSYISERVAAVASASIRRDLRLQLVDRIFSTDAASKRGPAELSLLATRGVDNLDPYFAKFIPQLFIASVVPLIVGIAIAYKDFLSGIVIICTIALIPLFGILIGRFTASATQKKWQSLAILSGYYLDLISGIATLKLFGRSKQQAQRLQEVGDDYRSETMKVLRISFLSSLALEIIATLSVALMAVTIGLRLVNGSITLQTGLFVLVLAPEVYWPIRQVSAQFHAASDGVEAANRIFEILETPVSAASNLISEITEISWSDLTVEFEGRETLLIPAASIKAGAVNLIAGPSGSGKSTLISILMGFKSNYSGDVIVKGKNGSVKLSDLDKINWRKQLSWLAQEPHFQNATIFEVLQQIKKDLSKDQAIQLLASAGLEISDMPNGLDTGLGGLNEALSIGQRRKVALARALIKPSSIVILDEPSASVDDASEVVIADVIKSLSKQGKIVLVVSHRENLISDVDSVIHFGALK</sequence>
<accession>A0A6J6PR12</accession>
<dbReference type="InterPro" id="IPR003439">
    <property type="entry name" value="ABC_transporter-like_ATP-bd"/>
</dbReference>
<dbReference type="GO" id="GO:0140359">
    <property type="term" value="F:ABC-type transporter activity"/>
    <property type="evidence" value="ECO:0007669"/>
    <property type="project" value="InterPro"/>
</dbReference>
<dbReference type="InterPro" id="IPR027417">
    <property type="entry name" value="P-loop_NTPase"/>
</dbReference>
<dbReference type="Pfam" id="PF00005">
    <property type="entry name" value="ABC_tran"/>
    <property type="match status" value="1"/>
</dbReference>
<evidence type="ECO:0000256" key="7">
    <source>
        <dbReference type="SAM" id="Phobius"/>
    </source>
</evidence>
<evidence type="ECO:0000256" key="4">
    <source>
        <dbReference type="ARBA" id="ARBA00022840"/>
    </source>
</evidence>
<evidence type="ECO:0000256" key="3">
    <source>
        <dbReference type="ARBA" id="ARBA00022741"/>
    </source>
</evidence>
<keyword evidence="5 7" id="KW-1133">Transmembrane helix</keyword>
<dbReference type="GO" id="GO:0016887">
    <property type="term" value="F:ATP hydrolysis activity"/>
    <property type="evidence" value="ECO:0007669"/>
    <property type="project" value="InterPro"/>
</dbReference>
<dbReference type="InterPro" id="IPR014216">
    <property type="entry name" value="ABC_transptr_CydD"/>
</dbReference>
<comment type="subcellular location">
    <subcellularLocation>
        <location evidence="1">Membrane</location>
        <topology evidence="1">Multi-pass membrane protein</topology>
    </subcellularLocation>
</comment>
<evidence type="ECO:0000313" key="10">
    <source>
        <dbReference type="EMBL" id="CAB4701990.1"/>
    </source>
</evidence>
<feature type="transmembrane region" description="Helical" evidence="7">
    <location>
        <begin position="133"/>
        <end position="153"/>
    </location>
</feature>
<evidence type="ECO:0000259" key="9">
    <source>
        <dbReference type="PROSITE" id="PS50929"/>
    </source>
</evidence>
<feature type="transmembrane region" description="Helical" evidence="7">
    <location>
        <begin position="238"/>
        <end position="263"/>
    </location>
</feature>
<keyword evidence="6 7" id="KW-0472">Membrane</keyword>
<protein>
    <submittedName>
        <fullName evidence="10">Unannotated protein</fullName>
    </submittedName>
</protein>
<keyword evidence="2 7" id="KW-0812">Transmembrane</keyword>
<gene>
    <name evidence="10" type="ORF">UFOPK2592_00788</name>
</gene>
<evidence type="ECO:0000256" key="2">
    <source>
        <dbReference type="ARBA" id="ARBA00022692"/>
    </source>
</evidence>
<dbReference type="GO" id="GO:0016020">
    <property type="term" value="C:membrane"/>
    <property type="evidence" value="ECO:0007669"/>
    <property type="project" value="UniProtKB-SubCell"/>
</dbReference>
<dbReference type="Gene3D" id="1.20.1560.10">
    <property type="entry name" value="ABC transporter type 1, transmembrane domain"/>
    <property type="match status" value="1"/>
</dbReference>
<feature type="transmembrane region" description="Helical" evidence="7">
    <location>
        <begin position="53"/>
        <end position="74"/>
    </location>
</feature>